<dbReference type="Proteomes" id="UP000494206">
    <property type="component" value="Unassembled WGS sequence"/>
</dbReference>
<dbReference type="EMBL" id="CADEPM010000003">
    <property type="protein sequence ID" value="CAB3401501.1"/>
    <property type="molecule type" value="Genomic_DNA"/>
</dbReference>
<evidence type="ECO:0000256" key="5">
    <source>
        <dbReference type="ARBA" id="ARBA00023136"/>
    </source>
</evidence>
<dbReference type="PANTHER" id="PTHR21659:SF42">
    <property type="entry name" value="UPF0057 MEMBRANE PROTEIN ZK632.10-RELATED"/>
    <property type="match status" value="1"/>
</dbReference>
<feature type="transmembrane region" description="Helical" evidence="6">
    <location>
        <begin position="30"/>
        <end position="50"/>
    </location>
</feature>
<keyword evidence="5 6" id="KW-0472">Membrane</keyword>
<evidence type="ECO:0000256" key="1">
    <source>
        <dbReference type="ARBA" id="ARBA00004370"/>
    </source>
</evidence>
<organism evidence="8 9">
    <name type="scientific">Caenorhabditis bovis</name>
    <dbReference type="NCBI Taxonomy" id="2654633"/>
    <lineage>
        <taxon>Eukaryota</taxon>
        <taxon>Metazoa</taxon>
        <taxon>Ecdysozoa</taxon>
        <taxon>Nematoda</taxon>
        <taxon>Chromadorea</taxon>
        <taxon>Rhabditida</taxon>
        <taxon>Rhabditina</taxon>
        <taxon>Rhabditomorpha</taxon>
        <taxon>Rhabditoidea</taxon>
        <taxon>Rhabditidae</taxon>
        <taxon>Peloderinae</taxon>
        <taxon>Caenorhabditis</taxon>
    </lineage>
</organism>
<feature type="signal peptide" evidence="7">
    <location>
        <begin position="1"/>
        <end position="18"/>
    </location>
</feature>
<gene>
    <name evidence="8" type="ORF">CBOVIS_LOCUS4243</name>
</gene>
<reference evidence="8 9" key="1">
    <citation type="submission" date="2020-04" db="EMBL/GenBank/DDBJ databases">
        <authorList>
            <person name="Laetsch R D."/>
            <person name="Stevens L."/>
            <person name="Kumar S."/>
            <person name="Blaxter L. M."/>
        </authorList>
    </citation>
    <scope>NUCLEOTIDE SEQUENCE [LARGE SCALE GENOMIC DNA]</scope>
</reference>
<evidence type="ECO:0000256" key="7">
    <source>
        <dbReference type="SAM" id="SignalP"/>
    </source>
</evidence>
<dbReference type="PANTHER" id="PTHR21659">
    <property type="entry name" value="HYDROPHOBIC PROTEIN RCI2 LOW TEMPERATURE AND SALT RESPONSIVE PROTEIN LTI6 -RELATED"/>
    <property type="match status" value="1"/>
</dbReference>
<keyword evidence="9" id="KW-1185">Reference proteome</keyword>
<feature type="chain" id="PRO_5035819367" description="YqaE/Pmp3 family membrane protein" evidence="7">
    <location>
        <begin position="19"/>
        <end position="75"/>
    </location>
</feature>
<comment type="caution">
    <text evidence="8">The sequence shown here is derived from an EMBL/GenBank/DDBJ whole genome shotgun (WGS) entry which is preliminary data.</text>
</comment>
<evidence type="ECO:0000313" key="9">
    <source>
        <dbReference type="Proteomes" id="UP000494206"/>
    </source>
</evidence>
<keyword evidence="4 6" id="KW-1133">Transmembrane helix</keyword>
<dbReference type="GO" id="GO:0016020">
    <property type="term" value="C:membrane"/>
    <property type="evidence" value="ECO:0007669"/>
    <property type="project" value="UniProtKB-SubCell"/>
</dbReference>
<proteinExistence type="inferred from homology"/>
<dbReference type="AlphaFoldDB" id="A0A8S1EKB6"/>
<comment type="subcellular location">
    <subcellularLocation>
        <location evidence="1">Membrane</location>
    </subcellularLocation>
</comment>
<protein>
    <recommendedName>
        <fullName evidence="10">YqaE/Pmp3 family membrane protein</fullName>
    </recommendedName>
</protein>
<keyword evidence="7" id="KW-0732">Signal</keyword>
<evidence type="ECO:0000313" key="8">
    <source>
        <dbReference type="EMBL" id="CAB3401501.1"/>
    </source>
</evidence>
<evidence type="ECO:0000256" key="2">
    <source>
        <dbReference type="ARBA" id="ARBA00009530"/>
    </source>
</evidence>
<comment type="similarity">
    <text evidence="2">Belongs to the UPF0057 (PMP3) family.</text>
</comment>
<name>A0A8S1EKB6_9PELO</name>
<evidence type="ECO:0000256" key="4">
    <source>
        <dbReference type="ARBA" id="ARBA00022989"/>
    </source>
</evidence>
<accession>A0A8S1EKB6</accession>
<evidence type="ECO:0000256" key="3">
    <source>
        <dbReference type="ARBA" id="ARBA00022692"/>
    </source>
</evidence>
<dbReference type="Pfam" id="PF01679">
    <property type="entry name" value="Pmp3"/>
    <property type="match status" value="1"/>
</dbReference>
<evidence type="ECO:0000256" key="6">
    <source>
        <dbReference type="SAM" id="Phobius"/>
    </source>
</evidence>
<keyword evidence="3 6" id="KW-0812">Transmembrane</keyword>
<sequence length="75" mass="8224">MCKCLLLFLACFLPPIAILLYEGCTANMCINILLTCLGGIPGIIHAWYVILCMEPKTVTNVYVQQGVQPPPAYHA</sequence>
<evidence type="ECO:0008006" key="10">
    <source>
        <dbReference type="Google" id="ProtNLM"/>
    </source>
</evidence>
<dbReference type="OrthoDB" id="5912871at2759"/>
<dbReference type="InterPro" id="IPR000612">
    <property type="entry name" value="PMP3"/>
</dbReference>